<reference evidence="1" key="2">
    <citation type="journal article" date="2015" name="Fish Shellfish Immunol.">
        <title>Early steps in the European eel (Anguilla anguilla)-Vibrio vulnificus interaction in the gills: Role of the RtxA13 toxin.</title>
        <authorList>
            <person name="Callol A."/>
            <person name="Pajuelo D."/>
            <person name="Ebbesson L."/>
            <person name="Teles M."/>
            <person name="MacKenzie S."/>
            <person name="Amaro C."/>
        </authorList>
    </citation>
    <scope>NUCLEOTIDE SEQUENCE</scope>
</reference>
<proteinExistence type="predicted"/>
<evidence type="ECO:0000313" key="1">
    <source>
        <dbReference type="EMBL" id="JAH05767.1"/>
    </source>
</evidence>
<reference evidence="1" key="1">
    <citation type="submission" date="2014-11" db="EMBL/GenBank/DDBJ databases">
        <authorList>
            <person name="Amaro Gonzalez C."/>
        </authorList>
    </citation>
    <scope>NUCLEOTIDE SEQUENCE</scope>
</reference>
<organism evidence="1">
    <name type="scientific">Anguilla anguilla</name>
    <name type="common">European freshwater eel</name>
    <name type="synonym">Muraena anguilla</name>
    <dbReference type="NCBI Taxonomy" id="7936"/>
    <lineage>
        <taxon>Eukaryota</taxon>
        <taxon>Metazoa</taxon>
        <taxon>Chordata</taxon>
        <taxon>Craniata</taxon>
        <taxon>Vertebrata</taxon>
        <taxon>Euteleostomi</taxon>
        <taxon>Actinopterygii</taxon>
        <taxon>Neopterygii</taxon>
        <taxon>Teleostei</taxon>
        <taxon>Anguilliformes</taxon>
        <taxon>Anguillidae</taxon>
        <taxon>Anguilla</taxon>
    </lineage>
</organism>
<dbReference type="AlphaFoldDB" id="A0A0E9PNC2"/>
<sequence length="34" mass="3963">MEGTHRRATTCFWGTMWTEGSSLWRPSACCWPTK</sequence>
<protein>
    <submittedName>
        <fullName evidence="1">Uncharacterized protein</fullName>
    </submittedName>
</protein>
<accession>A0A0E9PNC2</accession>
<name>A0A0E9PNC2_ANGAN</name>
<dbReference type="EMBL" id="GBXM01102810">
    <property type="protein sequence ID" value="JAH05767.1"/>
    <property type="molecule type" value="Transcribed_RNA"/>
</dbReference>